<organism evidence="2 3">
    <name type="scientific">Cyclobacterium amurskyense</name>
    <dbReference type="NCBI Taxonomy" id="320787"/>
    <lineage>
        <taxon>Bacteria</taxon>
        <taxon>Pseudomonadati</taxon>
        <taxon>Bacteroidota</taxon>
        <taxon>Cytophagia</taxon>
        <taxon>Cytophagales</taxon>
        <taxon>Cyclobacteriaceae</taxon>
        <taxon>Cyclobacterium</taxon>
    </lineage>
</organism>
<dbReference type="EMBL" id="CP012040">
    <property type="protein sequence ID" value="AKP50633.1"/>
    <property type="molecule type" value="Genomic_DNA"/>
</dbReference>
<dbReference type="KEGG" id="camu:CA2015_1184"/>
<dbReference type="PATRIC" id="fig|320787.5.peg.1307"/>
<feature type="domain" description="Tll0287-like" evidence="1">
    <location>
        <begin position="69"/>
        <end position="213"/>
    </location>
</feature>
<evidence type="ECO:0000313" key="3">
    <source>
        <dbReference type="Proteomes" id="UP000036520"/>
    </source>
</evidence>
<sequence>MKVKYRLFSFGLLLAIGFGSCNDGKKIDRDLVEEVNKANEVKKLGEAEITEHAMEWGDEISMAAQKELMGVLQKAIEENGAEEAVGFCNTEALKITKKVADKYKVNIRRVSVKNRNPQNSPNEKELELLDAYAYNVNNNVDNHANIQKLDDGQTLLYTKAITIPNGLCLNCHGEPGKEINESTLEKINSLYPEDKAIDFKVGDLRGMWSIKMPKKEVVKDI</sequence>
<dbReference type="PROSITE" id="PS51257">
    <property type="entry name" value="PROKAR_LIPOPROTEIN"/>
    <property type="match status" value="1"/>
</dbReference>
<evidence type="ECO:0000259" key="1">
    <source>
        <dbReference type="Pfam" id="PF11845"/>
    </source>
</evidence>
<proteinExistence type="predicted"/>
<dbReference type="Proteomes" id="UP000036520">
    <property type="component" value="Chromosome"/>
</dbReference>
<evidence type="ECO:0000313" key="2">
    <source>
        <dbReference type="EMBL" id="AKP50633.1"/>
    </source>
</evidence>
<keyword evidence="3" id="KW-1185">Reference proteome</keyword>
<dbReference type="STRING" id="320787.CA2015_1184"/>
<reference evidence="2 3" key="1">
    <citation type="submission" date="2015-07" db="EMBL/GenBank/DDBJ databases">
        <authorList>
            <person name="Kim K.M."/>
        </authorList>
    </citation>
    <scope>NUCLEOTIDE SEQUENCE [LARGE SCALE GENOMIC DNA]</scope>
    <source>
        <strain evidence="2 3">KCTC 12363</strain>
    </source>
</reference>
<name>A0A0H4PCT1_9BACT</name>
<accession>A0A0H4PCT1</accession>
<dbReference type="AlphaFoldDB" id="A0A0H4PCT1"/>
<protein>
    <submittedName>
        <fullName evidence="2">Putative cytochrome c family protein</fullName>
    </submittedName>
</protein>
<dbReference type="Pfam" id="PF11845">
    <property type="entry name" value="Tll0287-like"/>
    <property type="match status" value="1"/>
</dbReference>
<dbReference type="InterPro" id="IPR021796">
    <property type="entry name" value="Tll0287-like_dom"/>
</dbReference>
<gene>
    <name evidence="2" type="ORF">CA2015_1184</name>
</gene>